<evidence type="ECO:0000256" key="3">
    <source>
        <dbReference type="SAM" id="SignalP"/>
    </source>
</evidence>
<evidence type="ECO:0000313" key="6">
    <source>
        <dbReference type="Proteomes" id="UP001209540"/>
    </source>
</evidence>
<feature type="signal peptide" evidence="3">
    <location>
        <begin position="1"/>
        <end position="31"/>
    </location>
</feature>
<reference evidence="5" key="2">
    <citation type="submission" date="2023-02" db="EMBL/GenBank/DDBJ databases">
        <authorList>
            <consortium name="DOE Joint Genome Institute"/>
            <person name="Mondo S.J."/>
            <person name="Chang Y."/>
            <person name="Wang Y."/>
            <person name="Ahrendt S."/>
            <person name="Andreopoulos W."/>
            <person name="Barry K."/>
            <person name="Beard J."/>
            <person name="Benny G.L."/>
            <person name="Blankenship S."/>
            <person name="Bonito G."/>
            <person name="Cuomo C."/>
            <person name="Desiro A."/>
            <person name="Gervers K.A."/>
            <person name="Hundley H."/>
            <person name="Kuo A."/>
            <person name="LaButti K."/>
            <person name="Lang B.F."/>
            <person name="Lipzen A."/>
            <person name="O'Donnell K."/>
            <person name="Pangilinan J."/>
            <person name="Reynolds N."/>
            <person name="Sandor L."/>
            <person name="Smith M.W."/>
            <person name="Tsang A."/>
            <person name="Grigoriev I.V."/>
            <person name="Stajich J.E."/>
            <person name="Spatafora J.W."/>
        </authorList>
    </citation>
    <scope>NUCLEOTIDE SEQUENCE</scope>
    <source>
        <strain evidence="5">RSA 2281</strain>
    </source>
</reference>
<name>A0AAD5P7E1_9FUNG</name>
<dbReference type="SUPFAM" id="SSF51445">
    <property type="entry name" value="(Trans)glycosidases"/>
    <property type="match status" value="1"/>
</dbReference>
<accession>A0AAD5P7E1</accession>
<keyword evidence="2" id="KW-1133">Transmembrane helix</keyword>
<evidence type="ECO:0000256" key="2">
    <source>
        <dbReference type="SAM" id="Phobius"/>
    </source>
</evidence>
<sequence>MLHQYRHYYLTRLWSMFVILFLSWIIQSINGQEETTQQTDNNNNEQLNSFVVQLPSTASGIQIPSYSHGFSLEMSHWTNVFGTRTTDKQSTGFLQLLGNIQDRRGSLMIRLGGNSQDAAFSDESINSPIAKTGEQATRTNSGAMTFNIKVHSQMFDAMRQISRLVPVQWTFGLNFEDANNMESALSLGKLALEKLGGHEDGDPQESVLYAIQIGNEPDLYAKHGLRSEAWGVEDYTKEWMSWATQLSQHYFNNGNDNKIRMTKRRNIFTGGVICCTWHLQDLLDSGYFESTKDLINSITVQKYSSNACFGVAKGDLSDYTSHAWITEKARKMYEEPAQVIIANGKELIMGETNSAACRGIKGISDTYASSLWWVDWQLFLYSIGFSSIELQLGGSTAHYNPMSKVGGSWVANPIYYGSLVTAEALGSSDATPQVMHIDVSSASDMHAAYAIFHQQKLRYMVLINFDPDNEAVFPLQNAENGWWNNDDGGELKIKRLTATSLHEKHAIRWAGQTLRGVSDGVLRDDIQIEQVMCNDPNRCEINLPKASVALVGRYFDEYHGTPIVNKPYDVDGLVGNNSDQDSSNPLHLSSSNSGSSTSIMTGYIILLPPVITYLILFVSLLNNIVLHLIIM</sequence>
<dbReference type="InterPro" id="IPR031728">
    <property type="entry name" value="GlcAase_C"/>
</dbReference>
<gene>
    <name evidence="5" type="ORF">BDA99DRAFT_610078</name>
</gene>
<keyword evidence="6" id="KW-1185">Reference proteome</keyword>
<evidence type="ECO:0000313" key="5">
    <source>
        <dbReference type="EMBL" id="KAI9244684.1"/>
    </source>
</evidence>
<feature type="compositionally biased region" description="Low complexity" evidence="1">
    <location>
        <begin position="582"/>
        <end position="595"/>
    </location>
</feature>
<proteinExistence type="predicted"/>
<dbReference type="PANTHER" id="PTHR36183">
    <property type="entry name" value="BETA-GLUCURONIDASE"/>
    <property type="match status" value="1"/>
</dbReference>
<feature type="domain" description="Beta-glucuronidase C-terminal" evidence="4">
    <location>
        <begin position="448"/>
        <end position="550"/>
    </location>
</feature>
<dbReference type="Gene3D" id="3.20.20.80">
    <property type="entry name" value="Glycosidases"/>
    <property type="match status" value="1"/>
</dbReference>
<dbReference type="AlphaFoldDB" id="A0AAD5P7E1"/>
<protein>
    <recommendedName>
        <fullName evidence="4">Beta-glucuronidase C-terminal domain-containing protein</fullName>
    </recommendedName>
</protein>
<evidence type="ECO:0000256" key="1">
    <source>
        <dbReference type="SAM" id="MobiDB-lite"/>
    </source>
</evidence>
<comment type="caution">
    <text evidence="5">The sequence shown here is derived from an EMBL/GenBank/DDBJ whole genome shotgun (WGS) entry which is preliminary data.</text>
</comment>
<keyword evidence="2" id="KW-0812">Transmembrane</keyword>
<dbReference type="InterPro" id="IPR052974">
    <property type="entry name" value="GH79_Enzymes"/>
</dbReference>
<keyword evidence="3" id="KW-0732">Signal</keyword>
<dbReference type="Pfam" id="PF16862">
    <property type="entry name" value="Glyco_hydro_79C"/>
    <property type="match status" value="1"/>
</dbReference>
<organism evidence="5 6">
    <name type="scientific">Phascolomyces articulosus</name>
    <dbReference type="NCBI Taxonomy" id="60185"/>
    <lineage>
        <taxon>Eukaryota</taxon>
        <taxon>Fungi</taxon>
        <taxon>Fungi incertae sedis</taxon>
        <taxon>Mucoromycota</taxon>
        <taxon>Mucoromycotina</taxon>
        <taxon>Mucoromycetes</taxon>
        <taxon>Mucorales</taxon>
        <taxon>Lichtheimiaceae</taxon>
        <taxon>Phascolomyces</taxon>
    </lineage>
</organism>
<dbReference type="EMBL" id="JAIXMP010000057">
    <property type="protein sequence ID" value="KAI9244684.1"/>
    <property type="molecule type" value="Genomic_DNA"/>
</dbReference>
<keyword evidence="2" id="KW-0472">Membrane</keyword>
<dbReference type="Proteomes" id="UP001209540">
    <property type="component" value="Unassembled WGS sequence"/>
</dbReference>
<reference evidence="5" key="1">
    <citation type="journal article" date="2022" name="IScience">
        <title>Evolution of zygomycete secretomes and the origins of terrestrial fungal ecologies.</title>
        <authorList>
            <person name="Chang Y."/>
            <person name="Wang Y."/>
            <person name="Mondo S."/>
            <person name="Ahrendt S."/>
            <person name="Andreopoulos W."/>
            <person name="Barry K."/>
            <person name="Beard J."/>
            <person name="Benny G.L."/>
            <person name="Blankenship S."/>
            <person name="Bonito G."/>
            <person name="Cuomo C."/>
            <person name="Desiro A."/>
            <person name="Gervers K.A."/>
            <person name="Hundley H."/>
            <person name="Kuo A."/>
            <person name="LaButti K."/>
            <person name="Lang B.F."/>
            <person name="Lipzen A."/>
            <person name="O'Donnell K."/>
            <person name="Pangilinan J."/>
            <person name="Reynolds N."/>
            <person name="Sandor L."/>
            <person name="Smith M.E."/>
            <person name="Tsang A."/>
            <person name="Grigoriev I.V."/>
            <person name="Stajich J.E."/>
            <person name="Spatafora J.W."/>
        </authorList>
    </citation>
    <scope>NUCLEOTIDE SEQUENCE</scope>
    <source>
        <strain evidence="5">RSA 2281</strain>
    </source>
</reference>
<feature type="transmembrane region" description="Helical" evidence="2">
    <location>
        <begin position="603"/>
        <end position="630"/>
    </location>
</feature>
<dbReference type="PANTHER" id="PTHR36183:SF2">
    <property type="entry name" value="BETA-GLUCURONIDASE C-TERMINAL DOMAIN-CONTAINING PROTEIN"/>
    <property type="match status" value="1"/>
</dbReference>
<feature type="chain" id="PRO_5042044804" description="Beta-glucuronidase C-terminal domain-containing protein" evidence="3">
    <location>
        <begin position="32"/>
        <end position="631"/>
    </location>
</feature>
<dbReference type="InterPro" id="IPR017853">
    <property type="entry name" value="GH"/>
</dbReference>
<evidence type="ECO:0000259" key="4">
    <source>
        <dbReference type="Pfam" id="PF16862"/>
    </source>
</evidence>
<feature type="region of interest" description="Disordered" evidence="1">
    <location>
        <begin position="574"/>
        <end position="595"/>
    </location>
</feature>